<reference evidence="1 2" key="1">
    <citation type="submission" date="2019-11" db="EMBL/GenBank/DDBJ databases">
        <title>Whole genome sequence of Oryza granulata.</title>
        <authorList>
            <person name="Li W."/>
        </authorList>
    </citation>
    <scope>NUCLEOTIDE SEQUENCE [LARGE SCALE GENOMIC DNA]</scope>
    <source>
        <strain evidence="2">cv. Menghai</strain>
        <tissue evidence="1">Leaf</tissue>
    </source>
</reference>
<comment type="caution">
    <text evidence="1">The sequence shown here is derived from an EMBL/GenBank/DDBJ whole genome shotgun (WGS) entry which is preliminary data.</text>
</comment>
<organism evidence="1 2">
    <name type="scientific">Oryza meyeriana var. granulata</name>
    <dbReference type="NCBI Taxonomy" id="110450"/>
    <lineage>
        <taxon>Eukaryota</taxon>
        <taxon>Viridiplantae</taxon>
        <taxon>Streptophyta</taxon>
        <taxon>Embryophyta</taxon>
        <taxon>Tracheophyta</taxon>
        <taxon>Spermatophyta</taxon>
        <taxon>Magnoliopsida</taxon>
        <taxon>Liliopsida</taxon>
        <taxon>Poales</taxon>
        <taxon>Poaceae</taxon>
        <taxon>BOP clade</taxon>
        <taxon>Oryzoideae</taxon>
        <taxon>Oryzeae</taxon>
        <taxon>Oryzinae</taxon>
        <taxon>Oryza</taxon>
        <taxon>Oryza meyeriana</taxon>
    </lineage>
</organism>
<gene>
    <name evidence="1" type="ORF">E2562_022952</name>
</gene>
<protein>
    <submittedName>
        <fullName evidence="1">Uncharacterized protein</fullName>
    </submittedName>
</protein>
<evidence type="ECO:0000313" key="2">
    <source>
        <dbReference type="Proteomes" id="UP000479710"/>
    </source>
</evidence>
<accession>A0A6G1D6V7</accession>
<dbReference type="PANTHER" id="PTHR35834">
    <property type="entry name" value="ARMADILLO-TYPE FOLD PROTEIN-RELATED"/>
    <property type="match status" value="1"/>
</dbReference>
<evidence type="ECO:0000313" key="1">
    <source>
        <dbReference type="EMBL" id="KAF0908137.1"/>
    </source>
</evidence>
<name>A0A6G1D6V7_9ORYZ</name>
<dbReference type="AlphaFoldDB" id="A0A6G1D6V7"/>
<dbReference type="EMBL" id="SPHZ02000007">
    <property type="protein sequence ID" value="KAF0908137.1"/>
    <property type="molecule type" value="Genomic_DNA"/>
</dbReference>
<keyword evidence="2" id="KW-1185">Reference proteome</keyword>
<proteinExistence type="predicted"/>
<sequence>MFAIVEAKLGDSAVGDGCTARTGLFNKDVFVGPKLMGHAIEVLVASSSVSPASLRVLNGLVVATRSPLVDKLNEEVSEGLSQGEKRATKLEILPEVAVSPVEEATVLAEVLRGATP</sequence>
<dbReference type="Proteomes" id="UP000479710">
    <property type="component" value="Unassembled WGS sequence"/>
</dbReference>
<dbReference type="PANTHER" id="PTHR35834:SF2">
    <property type="entry name" value="ATAXIN-10 DOMAIN-CONTAINING PROTEIN"/>
    <property type="match status" value="1"/>
</dbReference>
<dbReference type="OrthoDB" id="779821at2759"/>